<proteinExistence type="predicted"/>
<protein>
    <recommendedName>
        <fullName evidence="1">DNA primase/polymerase bifunctional N-terminal domain-containing protein</fullName>
    </recommendedName>
</protein>
<evidence type="ECO:0000259" key="1">
    <source>
        <dbReference type="SMART" id="SM00943"/>
    </source>
</evidence>
<dbReference type="SMART" id="SM00943">
    <property type="entry name" value="Prim-Pol"/>
    <property type="match status" value="1"/>
</dbReference>
<reference evidence="3" key="1">
    <citation type="journal article" date="2019" name="Int. J. Syst. Evol. Microbiol.">
        <title>The Global Catalogue of Microorganisms (GCM) 10K type strain sequencing project: providing services to taxonomists for standard genome sequencing and annotation.</title>
        <authorList>
            <consortium name="The Broad Institute Genomics Platform"/>
            <consortium name="The Broad Institute Genome Sequencing Center for Infectious Disease"/>
            <person name="Wu L."/>
            <person name="Ma J."/>
        </authorList>
    </citation>
    <scope>NUCLEOTIDE SEQUENCE [LARGE SCALE GENOMIC DNA]</scope>
    <source>
        <strain evidence="3">JCM 17906</strain>
    </source>
</reference>
<dbReference type="CDD" id="cd04859">
    <property type="entry name" value="Prim_Pol"/>
    <property type="match status" value="1"/>
</dbReference>
<dbReference type="Proteomes" id="UP001501598">
    <property type="component" value="Unassembled WGS sequence"/>
</dbReference>
<name>A0ABP8S186_9PSEU</name>
<feature type="domain" description="DNA primase/polymerase bifunctional N-terminal" evidence="1">
    <location>
        <begin position="16"/>
        <end position="175"/>
    </location>
</feature>
<accession>A0ABP8S186</accession>
<dbReference type="Pfam" id="PF09250">
    <property type="entry name" value="Prim-Pol"/>
    <property type="match status" value="1"/>
</dbReference>
<dbReference type="RefSeq" id="WP_345426479.1">
    <property type="nucleotide sequence ID" value="NZ_BAABGT010000102.1"/>
</dbReference>
<dbReference type="EMBL" id="BAABGT010000102">
    <property type="protein sequence ID" value="GAA4557713.1"/>
    <property type="molecule type" value="Genomic_DNA"/>
</dbReference>
<keyword evidence="3" id="KW-1185">Reference proteome</keyword>
<evidence type="ECO:0000313" key="3">
    <source>
        <dbReference type="Proteomes" id="UP001501598"/>
    </source>
</evidence>
<dbReference type="InterPro" id="IPR015330">
    <property type="entry name" value="DNA_primase/pol_bifunc_N"/>
</dbReference>
<comment type="caution">
    <text evidence="2">The sequence shown here is derived from an EMBL/GenBank/DDBJ whole genome shotgun (WGS) entry which is preliminary data.</text>
</comment>
<dbReference type="SUPFAM" id="SSF56747">
    <property type="entry name" value="Prim-pol domain"/>
    <property type="match status" value="1"/>
</dbReference>
<gene>
    <name evidence="2" type="ORF">GCM10023175_62680</name>
</gene>
<organism evidence="2 3">
    <name type="scientific">Pseudonocardia xishanensis</name>
    <dbReference type="NCBI Taxonomy" id="630995"/>
    <lineage>
        <taxon>Bacteria</taxon>
        <taxon>Bacillati</taxon>
        <taxon>Actinomycetota</taxon>
        <taxon>Actinomycetes</taxon>
        <taxon>Pseudonocardiales</taxon>
        <taxon>Pseudonocardiaceae</taxon>
        <taxon>Pseudonocardia</taxon>
    </lineage>
</organism>
<evidence type="ECO:0000313" key="2">
    <source>
        <dbReference type="EMBL" id="GAA4557713.1"/>
    </source>
</evidence>
<sequence>MTTSSSAAVRRLRVAAERAVEAGFFVFPVRPRAKTPVIPGWEQAATRDLRQVGRWWRTTPFNVGLAVGRSGVVVIDLDQPKLGPSAVSGVEALGGLADERGQVVPVTASVTTPSTGRHLYCRMPHETALRNSQGLLAPLIDTRGVGGYVLAAGSVLPSGRYVARGGEIAELPGWLATLLTPPPLPPAARTPESELRLRGSRATAYVNAIVASETEAVAAAVVGTRHTTRLRAARTLGRLVGGGELDAARARWVLLEAAEAHLGADTSVREIERDIDDGLAFGARMPRRIRQAVP</sequence>